<evidence type="ECO:0008006" key="4">
    <source>
        <dbReference type="Google" id="ProtNLM"/>
    </source>
</evidence>
<dbReference type="InterPro" id="IPR006652">
    <property type="entry name" value="Kelch_1"/>
</dbReference>
<dbReference type="Pfam" id="PF01344">
    <property type="entry name" value="Kelch_1"/>
    <property type="match status" value="2"/>
</dbReference>
<organism evidence="2 3">
    <name type="scientific">Vitis vinifera</name>
    <name type="common">Grape</name>
    <dbReference type="NCBI Taxonomy" id="29760"/>
    <lineage>
        <taxon>Eukaryota</taxon>
        <taxon>Viridiplantae</taxon>
        <taxon>Streptophyta</taxon>
        <taxon>Embryophyta</taxon>
        <taxon>Tracheophyta</taxon>
        <taxon>Spermatophyta</taxon>
        <taxon>Magnoliopsida</taxon>
        <taxon>eudicotyledons</taxon>
        <taxon>Gunneridae</taxon>
        <taxon>Pentapetalae</taxon>
        <taxon>rosids</taxon>
        <taxon>Vitales</taxon>
        <taxon>Vitaceae</taxon>
        <taxon>Viteae</taxon>
        <taxon>Vitis</taxon>
    </lineage>
</organism>
<protein>
    <recommendedName>
        <fullName evidence="4">F-box/kelch-repeat protein</fullName>
    </recommendedName>
</protein>
<gene>
    <name evidence="2" type="ORF">VitviT2T_015024</name>
</gene>
<feature type="compositionally biased region" description="Pro residues" evidence="1">
    <location>
        <begin position="14"/>
        <end position="26"/>
    </location>
</feature>
<dbReference type="InterPro" id="IPR015915">
    <property type="entry name" value="Kelch-typ_b-propeller"/>
</dbReference>
<evidence type="ECO:0000256" key="1">
    <source>
        <dbReference type="SAM" id="MobiDB-lite"/>
    </source>
</evidence>
<proteinExistence type="predicted"/>
<dbReference type="SMART" id="SM00612">
    <property type="entry name" value="Kelch"/>
    <property type="match status" value="2"/>
</dbReference>
<evidence type="ECO:0000313" key="3">
    <source>
        <dbReference type="Proteomes" id="UP001227230"/>
    </source>
</evidence>
<feature type="region of interest" description="Disordered" evidence="1">
    <location>
        <begin position="1"/>
        <end position="30"/>
    </location>
</feature>
<dbReference type="PANTHER" id="PTHR47365:SF1">
    <property type="entry name" value="F-BOX_KELCH-REPEAT PROTEIN"/>
    <property type="match status" value="1"/>
</dbReference>
<dbReference type="PANTHER" id="PTHR47365">
    <property type="entry name" value="PLANT PROTEIN, PUTATIVE-RELATED"/>
    <property type="match status" value="1"/>
</dbReference>
<dbReference type="Proteomes" id="UP001227230">
    <property type="component" value="Chromosome 10"/>
</dbReference>
<dbReference type="EMBL" id="CP126657">
    <property type="protein sequence ID" value="WJZ96329.1"/>
    <property type="molecule type" value="Genomic_DNA"/>
</dbReference>
<dbReference type="Gene3D" id="2.120.10.80">
    <property type="entry name" value="Kelch-type beta propeller"/>
    <property type="match status" value="1"/>
</dbReference>
<name>A0ABY9CMS3_VITVI</name>
<reference evidence="2 3" key="1">
    <citation type="journal article" date="2023" name="Hortic Res">
        <title>The complete reference genome for grapevine (Vitis vinifera L.) genetics and breeding.</title>
        <authorList>
            <person name="Shi X."/>
            <person name="Cao S."/>
            <person name="Wang X."/>
            <person name="Huang S."/>
            <person name="Wang Y."/>
            <person name="Liu Z."/>
            <person name="Liu W."/>
            <person name="Leng X."/>
            <person name="Peng Y."/>
            <person name="Wang N."/>
            <person name="Wang Y."/>
            <person name="Ma Z."/>
            <person name="Xu X."/>
            <person name="Zhang F."/>
            <person name="Xue H."/>
            <person name="Zhong H."/>
            <person name="Wang Y."/>
            <person name="Zhang K."/>
            <person name="Velt A."/>
            <person name="Avia K."/>
            <person name="Holtgrawe D."/>
            <person name="Grimplet J."/>
            <person name="Matus J.T."/>
            <person name="Ware D."/>
            <person name="Wu X."/>
            <person name="Wang H."/>
            <person name="Liu C."/>
            <person name="Fang Y."/>
            <person name="Rustenholz C."/>
            <person name="Cheng Z."/>
            <person name="Xiao H."/>
            <person name="Zhou Y."/>
        </authorList>
    </citation>
    <scope>NUCLEOTIDE SEQUENCE [LARGE SCALE GENOMIC DNA]</scope>
    <source>
        <strain evidence="3">cv. Pinot noir / PN40024</strain>
        <tissue evidence="2">Leaf</tissue>
    </source>
</reference>
<keyword evidence="3" id="KW-1185">Reference proteome</keyword>
<dbReference type="SUPFAM" id="SSF117281">
    <property type="entry name" value="Kelch motif"/>
    <property type="match status" value="1"/>
</dbReference>
<evidence type="ECO:0000313" key="2">
    <source>
        <dbReference type="EMBL" id="WJZ96329.1"/>
    </source>
</evidence>
<accession>A0ABY9CMS3</accession>
<sequence>MTISSPTTPMGFLPSPPRTTTPPPSPENTSSRYRVMASFCLREPAPNANVSNWIECYNPCDNTWTYVNPVPGLADNQVLKGFAMVSLGDSIFIIGGRLFRKDRARGEEFIEVDVEVLSTVLRYNVTTTQWSKCTPLGTPRYDFACTVCENKIYVAGGKSTLESARGISLAEAFDPALNVWTPLPNMSTLRYKCVGVTWQGKILVVGGFADRLDSDRTVPYALERSSAELFDPSSGRWDLMVGMWQLDVPPNQIVVVDGNLFSSGDCLKAWKGHIEAYDMNLNIWNIVDGSQLQTLCSPLYLTVAPLGTLLYFLAGYRRGAGGSSNFISMVHVFDSLADEDAWRDLEPIQEVGDKELCSHGCVVQLSK</sequence>